<gene>
    <name evidence="1" type="ORF">SAMN02745126_03977</name>
</gene>
<sequence length="63" mass="7241">MKPSTITIRRTAGSHVLIDTAGEVHDLSRYFTVTRDRQGVRADRAGEFQRGIVNPVRDWFFHV</sequence>
<dbReference type="RefSeq" id="WP_085935648.1">
    <property type="nucleotide sequence ID" value="NZ_FUWJ01000005.1"/>
</dbReference>
<evidence type="ECO:0000313" key="1">
    <source>
        <dbReference type="EMBL" id="SKA17471.1"/>
    </source>
</evidence>
<dbReference type="Proteomes" id="UP000190092">
    <property type="component" value="Unassembled WGS sequence"/>
</dbReference>
<evidence type="ECO:0000313" key="2">
    <source>
        <dbReference type="Proteomes" id="UP000190092"/>
    </source>
</evidence>
<dbReference type="EMBL" id="FUWJ01000005">
    <property type="protein sequence ID" value="SKA17471.1"/>
    <property type="molecule type" value="Genomic_DNA"/>
</dbReference>
<accession>A0A1T4RP74</accession>
<protein>
    <submittedName>
        <fullName evidence="1">Uncharacterized protein</fullName>
    </submittedName>
</protein>
<name>A0A1T4RP74_9HYPH</name>
<dbReference type="AlphaFoldDB" id="A0A1T4RP74"/>
<reference evidence="2" key="1">
    <citation type="submission" date="2017-02" db="EMBL/GenBank/DDBJ databases">
        <authorList>
            <person name="Varghese N."/>
            <person name="Submissions S."/>
        </authorList>
    </citation>
    <scope>NUCLEOTIDE SEQUENCE [LARGE SCALE GENOMIC DNA]</scope>
    <source>
        <strain evidence="2">ATCC 27094</strain>
    </source>
</reference>
<organism evidence="1 2">
    <name type="scientific">Enhydrobacter aerosaccus</name>
    <dbReference type="NCBI Taxonomy" id="225324"/>
    <lineage>
        <taxon>Bacteria</taxon>
        <taxon>Pseudomonadati</taxon>
        <taxon>Pseudomonadota</taxon>
        <taxon>Alphaproteobacteria</taxon>
        <taxon>Hyphomicrobiales</taxon>
        <taxon>Enhydrobacter</taxon>
    </lineage>
</organism>
<proteinExistence type="predicted"/>
<dbReference type="STRING" id="225324.SAMN02745126_03977"/>
<keyword evidence="2" id="KW-1185">Reference proteome</keyword>